<proteinExistence type="predicted"/>
<accession>A0A0H3ZR88</accession>
<organism evidence="1">
    <name type="scientific">Vibrio tasmaniensis</name>
    <dbReference type="NCBI Taxonomy" id="212663"/>
    <lineage>
        <taxon>Bacteria</taxon>
        <taxon>Pseudomonadati</taxon>
        <taxon>Pseudomonadota</taxon>
        <taxon>Gammaproteobacteria</taxon>
        <taxon>Vibrionales</taxon>
        <taxon>Vibrionaceae</taxon>
        <taxon>Vibrio</taxon>
    </lineage>
</organism>
<dbReference type="AlphaFoldDB" id="A0A0H3ZR88"/>
<evidence type="ECO:0000313" key="1">
    <source>
        <dbReference type="EMBL" id="AKN36101.1"/>
    </source>
</evidence>
<dbReference type="EMBL" id="KP795468">
    <property type="protein sequence ID" value="AKN36101.1"/>
    <property type="molecule type" value="Genomic_DNA"/>
</dbReference>
<name>A0A0H3ZR88_9VIBR</name>
<protein>
    <submittedName>
        <fullName evidence="1">Uncharacterized protein</fullName>
    </submittedName>
</protein>
<sequence>MENPNVMIGEWVMWGSHSLDAYVLRVISETEIYAGYYQNNLKAIGEYFIWDGQAWMRKYQTPDGSYLRGEEAAIVKRGPYSRK</sequence>
<reference evidence="1" key="1">
    <citation type="journal article" date="2015" name="MBio">
        <title>Eco-Evolutionary Dynamics of Episomes among Ecologically Cohesive Bacterial Populations.</title>
        <authorList>
            <person name="Xue H."/>
            <person name="Cordero O.X."/>
            <person name="Camas F.M."/>
            <person name="Trimble W."/>
            <person name="Meyer F."/>
            <person name="Guglielmini J."/>
            <person name="Rocha E.P."/>
            <person name="Polz M.F."/>
        </authorList>
    </citation>
    <scope>NUCLEOTIDE SEQUENCE</scope>
    <source>
        <strain evidence="1">1F_279</strain>
    </source>
</reference>